<keyword evidence="4" id="KW-1185">Reference proteome</keyword>
<evidence type="ECO:0000256" key="1">
    <source>
        <dbReference type="ARBA" id="ARBA00010364"/>
    </source>
</evidence>
<comment type="caution">
    <text evidence="3">The sequence shown here is derived from an EMBL/GenBank/DDBJ whole genome shotgun (WGS) entry which is preliminary data.</text>
</comment>
<dbReference type="SMART" id="SM01152">
    <property type="entry name" value="DUF167"/>
    <property type="match status" value="1"/>
</dbReference>
<dbReference type="Pfam" id="PF02594">
    <property type="entry name" value="DUF167"/>
    <property type="match status" value="1"/>
</dbReference>
<name>A0A9X3UL84_9HYPH</name>
<dbReference type="SUPFAM" id="SSF69786">
    <property type="entry name" value="YggU-like"/>
    <property type="match status" value="1"/>
</dbReference>
<gene>
    <name evidence="3" type="ORF">OQ273_21240</name>
</gene>
<protein>
    <recommendedName>
        <fullName evidence="2">UPF0235 protein OQ273_21240</fullName>
    </recommendedName>
</protein>
<sequence>MVLNVRLTPGASVDDLPGIESGADGRSYLKARVRSVAEKGKANMALITLLSKRTGLAKSSIHIRSGGKSRLKTVFLACAAGRMKDILARLENRS</sequence>
<evidence type="ECO:0000313" key="3">
    <source>
        <dbReference type="EMBL" id="MDA5401112.1"/>
    </source>
</evidence>
<organism evidence="3 4">
    <name type="scientific">Hoeflea prorocentri</name>
    <dbReference type="NCBI Taxonomy" id="1922333"/>
    <lineage>
        <taxon>Bacteria</taxon>
        <taxon>Pseudomonadati</taxon>
        <taxon>Pseudomonadota</taxon>
        <taxon>Alphaproteobacteria</taxon>
        <taxon>Hyphomicrobiales</taxon>
        <taxon>Rhizobiaceae</taxon>
        <taxon>Hoeflea</taxon>
    </lineage>
</organism>
<dbReference type="HAMAP" id="MF_00634">
    <property type="entry name" value="UPF0235"/>
    <property type="match status" value="1"/>
</dbReference>
<reference evidence="3" key="1">
    <citation type="submission" date="2022-11" db="EMBL/GenBank/DDBJ databases">
        <title>Draft genome sequence of Hoeflea poritis E7-10 and Hoeflea prorocentri PM5-8, separated from scleractinian coral Porites lutea and marine dinoflagellate.</title>
        <authorList>
            <person name="Zhang G."/>
            <person name="Wei Q."/>
            <person name="Cai L."/>
        </authorList>
    </citation>
    <scope>NUCLEOTIDE SEQUENCE</scope>
    <source>
        <strain evidence="3">PM5-8</strain>
    </source>
</reference>
<dbReference type="NCBIfam" id="TIGR00251">
    <property type="entry name" value="DUF167 family protein"/>
    <property type="match status" value="1"/>
</dbReference>
<dbReference type="InterPro" id="IPR036591">
    <property type="entry name" value="YggU-like_sf"/>
</dbReference>
<proteinExistence type="inferred from homology"/>
<dbReference type="InterPro" id="IPR003746">
    <property type="entry name" value="DUF167"/>
</dbReference>
<dbReference type="AlphaFoldDB" id="A0A9X3UL84"/>
<accession>A0A9X3UL84</accession>
<evidence type="ECO:0000256" key="2">
    <source>
        <dbReference type="HAMAP-Rule" id="MF_00634"/>
    </source>
</evidence>
<evidence type="ECO:0000313" key="4">
    <source>
        <dbReference type="Proteomes" id="UP001151234"/>
    </source>
</evidence>
<dbReference type="Gene3D" id="3.30.1200.10">
    <property type="entry name" value="YggU-like"/>
    <property type="match status" value="1"/>
</dbReference>
<dbReference type="Proteomes" id="UP001151234">
    <property type="component" value="Unassembled WGS sequence"/>
</dbReference>
<comment type="similarity">
    <text evidence="1 2">Belongs to the UPF0235 family.</text>
</comment>
<dbReference type="EMBL" id="JAPJZI010000001">
    <property type="protein sequence ID" value="MDA5401112.1"/>
    <property type="molecule type" value="Genomic_DNA"/>
</dbReference>